<comment type="similarity">
    <text evidence="1 3">Belongs to the ETS family.</text>
</comment>
<keyword evidence="3" id="KW-0539">Nucleus</keyword>
<organism evidence="6 7">
    <name type="scientific">Plutella xylostella</name>
    <name type="common">Diamondback moth</name>
    <name type="synonym">Plutella maculipennis</name>
    <dbReference type="NCBI Taxonomy" id="51655"/>
    <lineage>
        <taxon>Eukaryota</taxon>
        <taxon>Metazoa</taxon>
        <taxon>Ecdysozoa</taxon>
        <taxon>Arthropoda</taxon>
        <taxon>Hexapoda</taxon>
        <taxon>Insecta</taxon>
        <taxon>Pterygota</taxon>
        <taxon>Neoptera</taxon>
        <taxon>Endopterygota</taxon>
        <taxon>Lepidoptera</taxon>
        <taxon>Glossata</taxon>
        <taxon>Ditrysia</taxon>
        <taxon>Yponomeutoidea</taxon>
        <taxon>Plutellidae</taxon>
        <taxon>Plutella</taxon>
    </lineage>
</organism>
<evidence type="ECO:0000313" key="7">
    <source>
        <dbReference type="Proteomes" id="UP000823941"/>
    </source>
</evidence>
<evidence type="ECO:0000259" key="5">
    <source>
        <dbReference type="PROSITE" id="PS50061"/>
    </source>
</evidence>
<dbReference type="Gene3D" id="1.10.10.10">
    <property type="entry name" value="Winged helix-like DNA-binding domain superfamily/Winged helix DNA-binding domain"/>
    <property type="match status" value="1"/>
</dbReference>
<evidence type="ECO:0000256" key="3">
    <source>
        <dbReference type="RuleBase" id="RU004019"/>
    </source>
</evidence>
<feature type="region of interest" description="Disordered" evidence="4">
    <location>
        <begin position="163"/>
        <end position="182"/>
    </location>
</feature>
<feature type="compositionally biased region" description="Basic residues" evidence="4">
    <location>
        <begin position="244"/>
        <end position="265"/>
    </location>
</feature>
<dbReference type="InterPro" id="IPR046328">
    <property type="entry name" value="ETS_fam"/>
</dbReference>
<dbReference type="SMART" id="SM00413">
    <property type="entry name" value="ETS"/>
    <property type="match status" value="1"/>
</dbReference>
<feature type="region of interest" description="Disordered" evidence="4">
    <location>
        <begin position="203"/>
        <end position="268"/>
    </location>
</feature>
<dbReference type="PANTHER" id="PTHR11849">
    <property type="entry name" value="ETS"/>
    <property type="match status" value="1"/>
</dbReference>
<sequence>MLGYARLDAAHGPHGPLADSAPLDRFQVFNKNWPTAYTYDYYSTPSYDAYAEPEIDSATNVYHTLVNSQYLTTAQHDEWKTKIIDNWTEDDTMSWYIDTLRCLDLNEFEWPTSKFRIPGIALRGMSRDQIIDRMSSPRIDPTVYIRYGDKVYERLQQFTSLGLHPMESNPYQSQDPPQTVLDLDSYDNRQQQRLVYDYNQEQNFPQMGTDSSNDDAQDYFRDVDSASPSSDVSKSGDEMEDKKKVFKRPPGRPKGSGRKSDKIKRARSESVPEFLKNLILNPKYCPSIIKWEDYNKGLFRFVKPDEVAKLWGIQKQNDHMTFEKFSRAMRYHYKNCVLGSVPSQRLVYQFGPKGPDYRTDNPNFVKVKSEYELHSENIYS</sequence>
<reference evidence="6 7" key="1">
    <citation type="submission" date="2021-06" db="EMBL/GenBank/DDBJ databases">
        <title>A haploid diamondback moth (Plutella xylostella L.) genome assembly resolves 31 chromosomes and identifies a diamide resistance mutation.</title>
        <authorList>
            <person name="Ward C.M."/>
            <person name="Perry K.D."/>
            <person name="Baker G."/>
            <person name="Powis K."/>
            <person name="Heckel D.G."/>
            <person name="Baxter S.W."/>
        </authorList>
    </citation>
    <scope>NUCLEOTIDE SEQUENCE [LARGE SCALE GENOMIC DNA]</scope>
    <source>
        <strain evidence="6 7">LV</strain>
        <tissue evidence="6">Single pupa</tissue>
    </source>
</reference>
<dbReference type="PRINTS" id="PR00454">
    <property type="entry name" value="ETSDOMAIN"/>
</dbReference>
<proteinExistence type="inferred from homology"/>
<evidence type="ECO:0000256" key="2">
    <source>
        <dbReference type="ARBA" id="ARBA00023125"/>
    </source>
</evidence>
<dbReference type="SUPFAM" id="SSF47769">
    <property type="entry name" value="SAM/Pointed domain"/>
    <property type="match status" value="1"/>
</dbReference>
<evidence type="ECO:0000256" key="1">
    <source>
        <dbReference type="ARBA" id="ARBA00005562"/>
    </source>
</evidence>
<dbReference type="InterPro" id="IPR036390">
    <property type="entry name" value="WH_DNA-bd_sf"/>
</dbReference>
<dbReference type="PANTHER" id="PTHR11849:SF190">
    <property type="entry name" value="ETS-DOMAIN PROTEIN"/>
    <property type="match status" value="1"/>
</dbReference>
<feature type="domain" description="ETS" evidence="5">
    <location>
        <begin position="279"/>
        <end position="351"/>
    </location>
</feature>
<keyword evidence="2 3" id="KW-0238">DNA-binding</keyword>
<dbReference type="PROSITE" id="PS50061">
    <property type="entry name" value="ETS_DOMAIN_3"/>
    <property type="match status" value="1"/>
</dbReference>
<gene>
    <name evidence="6" type="ORF">JYU34_012538</name>
</gene>
<dbReference type="Proteomes" id="UP000823941">
    <property type="component" value="Chromosome 17"/>
</dbReference>
<evidence type="ECO:0000313" key="6">
    <source>
        <dbReference type="EMBL" id="KAG7302601.1"/>
    </source>
</evidence>
<dbReference type="Pfam" id="PF00178">
    <property type="entry name" value="Ets"/>
    <property type="match status" value="1"/>
</dbReference>
<comment type="subcellular location">
    <subcellularLocation>
        <location evidence="3">Nucleus</location>
    </subcellularLocation>
</comment>
<dbReference type="InterPro" id="IPR000418">
    <property type="entry name" value="Ets_dom"/>
</dbReference>
<dbReference type="EMBL" id="JAHIBW010000017">
    <property type="protein sequence ID" value="KAG7302601.1"/>
    <property type="molecule type" value="Genomic_DNA"/>
</dbReference>
<protein>
    <recommendedName>
        <fullName evidence="5">ETS domain-containing protein</fullName>
    </recommendedName>
</protein>
<comment type="caution">
    <text evidence="6">The sequence shown here is derived from an EMBL/GenBank/DDBJ whole genome shotgun (WGS) entry which is preliminary data.</text>
</comment>
<dbReference type="SUPFAM" id="SSF46785">
    <property type="entry name" value="Winged helix' DNA-binding domain"/>
    <property type="match status" value="1"/>
</dbReference>
<name>A0ABQ7QBJ8_PLUXY</name>
<dbReference type="InterPro" id="IPR013761">
    <property type="entry name" value="SAM/pointed_sf"/>
</dbReference>
<dbReference type="InterPro" id="IPR036388">
    <property type="entry name" value="WH-like_DNA-bd_sf"/>
</dbReference>
<feature type="compositionally biased region" description="Basic and acidic residues" evidence="4">
    <location>
        <begin position="234"/>
        <end position="243"/>
    </location>
</feature>
<evidence type="ECO:0000256" key="4">
    <source>
        <dbReference type="SAM" id="MobiDB-lite"/>
    </source>
</evidence>
<accession>A0ABQ7QBJ8</accession>
<keyword evidence="7" id="KW-1185">Reference proteome</keyword>